<comment type="caution">
    <text evidence="4">The sequence shown here is derived from an EMBL/GenBank/DDBJ whole genome shotgun (WGS) entry which is preliminary data.</text>
</comment>
<dbReference type="InterPro" id="IPR013783">
    <property type="entry name" value="Ig-like_fold"/>
</dbReference>
<dbReference type="SMART" id="SM01419">
    <property type="entry name" value="Thiol-ester_cl"/>
    <property type="match status" value="1"/>
</dbReference>
<evidence type="ECO:0000313" key="4">
    <source>
        <dbReference type="EMBL" id="MCM2374056.1"/>
    </source>
</evidence>
<reference evidence="4 5" key="1">
    <citation type="journal article" date="2022" name="Syst. Appl. Microbiol.">
        <title>Rhodopirellula aestuarii sp. nov., a novel member of the genus Rhodopirellula isolated from brackish sediments collected in the Tagus River estuary, Portugal.</title>
        <authorList>
            <person name="Vitorino I.R."/>
            <person name="Klimek D."/>
            <person name="Calusinska M."/>
            <person name="Lobo-da-Cunha A."/>
            <person name="Vasconcelos V."/>
            <person name="Lage O.M."/>
        </authorList>
    </citation>
    <scope>NUCLEOTIDE SEQUENCE [LARGE SCALE GENOMIC DNA]</scope>
    <source>
        <strain evidence="4 5">ICT_H3.1</strain>
    </source>
</reference>
<dbReference type="InterPro" id="IPR001599">
    <property type="entry name" value="Macroglobln_a2"/>
</dbReference>
<dbReference type="InterPro" id="IPR047565">
    <property type="entry name" value="Alpha-macroglob_thiol-ester_cl"/>
</dbReference>
<protein>
    <submittedName>
        <fullName evidence="4">MG2 domain-containing protein</fullName>
    </submittedName>
</protein>
<dbReference type="EMBL" id="JAMQBK010000078">
    <property type="protein sequence ID" value="MCM2374056.1"/>
    <property type="molecule type" value="Genomic_DNA"/>
</dbReference>
<dbReference type="Gene3D" id="2.60.40.10">
    <property type="entry name" value="Immunoglobulins"/>
    <property type="match status" value="1"/>
</dbReference>
<comment type="similarity">
    <text evidence="1">Belongs to the protease inhibitor I39 (alpha-2-macroglobulin) family. Bacterial alpha-2-macroglobulin subfamily.</text>
</comment>
<accession>A0ABT0UAZ6</accession>
<proteinExistence type="inferred from homology"/>
<dbReference type="Pfam" id="PF17973">
    <property type="entry name" value="bMG10"/>
    <property type="match status" value="1"/>
</dbReference>
<dbReference type="PANTHER" id="PTHR40094:SF1">
    <property type="entry name" value="UBIQUITIN DOMAIN-CONTAINING PROTEIN"/>
    <property type="match status" value="1"/>
</dbReference>
<keyword evidence="5" id="KW-1185">Reference proteome</keyword>
<gene>
    <name evidence="4" type="ORF">NB063_25865</name>
</gene>
<dbReference type="Pfam" id="PF00207">
    <property type="entry name" value="A2M"/>
    <property type="match status" value="1"/>
</dbReference>
<name>A0ABT0UAZ6_9BACT</name>
<evidence type="ECO:0000256" key="2">
    <source>
        <dbReference type="SAM" id="MobiDB-lite"/>
    </source>
</evidence>
<feature type="domain" description="Alpha-2-macroglobulin" evidence="3">
    <location>
        <begin position="1273"/>
        <end position="1363"/>
    </location>
</feature>
<organism evidence="4 5">
    <name type="scientific">Aporhodopirellula aestuarii</name>
    <dbReference type="NCBI Taxonomy" id="2950107"/>
    <lineage>
        <taxon>Bacteria</taxon>
        <taxon>Pseudomonadati</taxon>
        <taxon>Planctomycetota</taxon>
        <taxon>Planctomycetia</taxon>
        <taxon>Pirellulales</taxon>
        <taxon>Pirellulaceae</taxon>
        <taxon>Aporhodopirellula</taxon>
    </lineage>
</organism>
<sequence length="2055" mass="229414">MNSRYGLIGVLAFLVLLLAGQTMTDMPAAPPNNPQPRSWEPIQAAINKGLPKTAISEIEKQLPGAIEKGDHDLVVRLLATRATLDGQLEGRDEVHRIVRLQADLETAPPATRPVIRGLLANWFWGYYSQNQWRFRDRTEVDPGIVDAEKPVVIKSFEDISTWTRQRIVAQSAALFESALNDDGSKQTLQETAIEDYSDLLVGGNAPDEYRPTLYDFIVADAIDFYSDANETYSGPADRFELEVGTPIFADVDQFISWQVPETDLRSPLYRATTLYQEWLAFHRNDANSAALIDTDLHRLEFADEHAVGDGMKEALRSFVMRNAKSEISTRAQFKLAQLAREDDDPALAREIALAAIKAHPNSRGAAACRALVKQIEAPSIDLSTEQVWNPQLDDSSRPVITVRYRNVTKVHFRLVQLDFESLRKSGRRPGNLTEVGRQMLTKRTPVIAWTEALPETDDYRERTEDVASRVDVPRGAYYLLASTSEDFPLGDSYTAITDVWVSGLSMVVESRHEEGVLTGYVLDSLTGEPLAGVSVDVWARKSQPRRGISEPQLRETLKTTKEGRFEFSGESLHNINFLASRGKDQLWSDEYHIYHQRSRPSHDVTRSHFFTDRALYRPGQIVRYKLICTRSNQAKGEYAVAPDEKISVELLDANGKVVETAELRCNELGSCHGSFNLPSGGLTGQMMLRTRGAYQGSQRIRVEEYKRPKFEVKVESPTAPVRLGESVTVTGTATAYTGAAIDGATVRYRVVRETELPPWWWYRCWWMPPSPMPPQTIAEGETKTDDAGKFSVSFEAIPDRTVDRESEPKFRYKIEADVIDTTGETREGSTTVLVGYTMMEATLSTATPQWLTDEEPIEIKVATRTLQGGPVSSKVTVKIHSLQSPDKIGRRQIGYPVPYWAPRGDADDAPKDVVRPEEPNSWPIDGTIKTVELTTDESGNASLEVELEAGHFRAVLSAVDSAGQSVSAILPLRVIDPDAEECELKIADLFAVQSASVEPGDTFRAVWGSGYESARALVEISHRGKALQRYWTPKNRTQSQITLDIDESLRGGFTVRVWMVRENRFYLNEQRIDVPWSNKELTVRWERFLSKLKPGQQETWTAIIEDKSGSTDAAMKRAAEMVATLYDASLDAFAPHDFLSGFGLFYTDYSRVSVNDQNRWEGLQQISVHRSIPIPSATPTYRDYPPELQGAAVMRFGMMRSRAFGGRMMQKGMIAEEGMPMPSAAPMMMADSALAMDEAESADMADSAPPPTDKPGSDIDLSDVSPRKNLNETAFFFPELTADENGVVTMSFTMPEALTRWKLLGFAHTADLAGGLITDTAVTSKELMVQPNPPRILREGDEIELTVKVSNQSATIQTGTVAFEFTDARTGESVDAKIGNAQVRQSFEVAAGRSQTFSWPIQVPDGLGFLVYKAVASTGRLSDGEEGYLPVLSRKILVHESIALPIDGKETKTFTLDKLASLDPNSIRNESLTVQMTSNPAWYAVMALPYLMDYPHECSEQTFNRLYANLLARHIATSDPKIERVFEIWRNQPRAIKGQPAGRDALESPLQQNEDLASIALTETPWVIEAESESEARRNVGILFDQNRVNEQVARLTKRLEDLQLDDGSWPWFPGGRSNPFITLYLATGYGRLRHLGVDVDVSSAIESLSHLDAYSKKVYTEIKSKDRNTNHLSTTIAMYLYGRSFFLRDADIDAASRPALEYWLDQAAKHWLTQPRMSQAHLAVALKRFGRGDDAMAIVASLKERSVTDETGMHWNDEVHGWFWYQADIETQAMMIEMFDEVASDQESVESCKGWLLRQKETRSWETTKATADAVYALLLRGAGLLADQTLVDVKVGETEVVQENVEAGTGFFQQRFEGSEITPEMGAITVTKTTPGIAWGGVHWKYFQNIDEVTPHEGTPLEIQKQLFVVRSTPSGEVLRPVVGGLVAGDGTDNVDVDGTPIKVGDELVSRLIVRSSRAMEFIHLKDSRGSGTEPTNVLSGYRWRDGLGYYQSTRDAAEHFFIDYLPKGTYVLESRSRVQLRGRYQSGLATIESMYAPQYNSHSESHEMKVGD</sequence>
<dbReference type="InterPro" id="IPR051802">
    <property type="entry name" value="YfhM-like"/>
</dbReference>
<dbReference type="Gene3D" id="1.50.10.20">
    <property type="match status" value="1"/>
</dbReference>
<dbReference type="InterPro" id="IPR041246">
    <property type="entry name" value="Bact_MG10"/>
</dbReference>
<dbReference type="Proteomes" id="UP001202961">
    <property type="component" value="Unassembled WGS sequence"/>
</dbReference>
<evidence type="ECO:0000259" key="3">
    <source>
        <dbReference type="SMART" id="SM01360"/>
    </source>
</evidence>
<dbReference type="Gene3D" id="2.60.40.1930">
    <property type="match status" value="1"/>
</dbReference>
<dbReference type="InterPro" id="IPR002890">
    <property type="entry name" value="MG2"/>
</dbReference>
<dbReference type="InterPro" id="IPR008930">
    <property type="entry name" value="Terpenoid_cyclase/PrenylTrfase"/>
</dbReference>
<dbReference type="SMART" id="SM01360">
    <property type="entry name" value="A2M"/>
    <property type="match status" value="1"/>
</dbReference>
<dbReference type="PANTHER" id="PTHR40094">
    <property type="entry name" value="ALPHA-2-MACROGLOBULIN HOMOLOG"/>
    <property type="match status" value="1"/>
</dbReference>
<dbReference type="Pfam" id="PF01835">
    <property type="entry name" value="MG2"/>
    <property type="match status" value="1"/>
</dbReference>
<evidence type="ECO:0000313" key="5">
    <source>
        <dbReference type="Proteomes" id="UP001202961"/>
    </source>
</evidence>
<dbReference type="SUPFAM" id="SSF48239">
    <property type="entry name" value="Terpenoid cyclases/Protein prenyltransferases"/>
    <property type="match status" value="1"/>
</dbReference>
<feature type="region of interest" description="Disordered" evidence="2">
    <location>
        <begin position="1238"/>
        <end position="1265"/>
    </location>
</feature>
<evidence type="ECO:0000256" key="1">
    <source>
        <dbReference type="ARBA" id="ARBA00010556"/>
    </source>
</evidence>